<name>A0A1I4LT26_9PROT</name>
<proteinExistence type="predicted"/>
<evidence type="ECO:0000313" key="2">
    <source>
        <dbReference type="Proteomes" id="UP000183287"/>
    </source>
</evidence>
<gene>
    <name evidence="1" type="ORF">SAMN05421863_100779</name>
</gene>
<accession>A0A1I4LT26</accession>
<keyword evidence="2" id="KW-1185">Reference proteome</keyword>
<protein>
    <submittedName>
        <fullName evidence="1">Uncharacterized protein</fullName>
    </submittedName>
</protein>
<dbReference type="Proteomes" id="UP000183287">
    <property type="component" value="Unassembled WGS sequence"/>
</dbReference>
<dbReference type="EMBL" id="FOUB01000007">
    <property type="protein sequence ID" value="SFL94099.1"/>
    <property type="molecule type" value="Genomic_DNA"/>
</dbReference>
<reference evidence="2" key="1">
    <citation type="submission" date="2016-10" db="EMBL/GenBank/DDBJ databases">
        <authorList>
            <person name="Varghese N."/>
            <person name="Submissions S."/>
        </authorList>
    </citation>
    <scope>NUCLEOTIDE SEQUENCE [LARGE SCALE GENOMIC DNA]</scope>
    <source>
        <strain evidence="2">Nm44</strain>
    </source>
</reference>
<evidence type="ECO:0000313" key="1">
    <source>
        <dbReference type="EMBL" id="SFL94099.1"/>
    </source>
</evidence>
<dbReference type="AlphaFoldDB" id="A0A1I4LT26"/>
<organism evidence="1 2">
    <name type="scientific">Nitrosomonas communis</name>
    <dbReference type="NCBI Taxonomy" id="44574"/>
    <lineage>
        <taxon>Bacteria</taxon>
        <taxon>Pseudomonadati</taxon>
        <taxon>Pseudomonadota</taxon>
        <taxon>Betaproteobacteria</taxon>
        <taxon>Nitrosomonadales</taxon>
        <taxon>Nitrosomonadaceae</taxon>
        <taxon>Nitrosomonas</taxon>
    </lineage>
</organism>
<sequence length="75" mass="8347">MDYLMRDGVLRMNLCAVTSGYILRKWRVNCSAYHSLRGHEYRLCCDTLALYSVANATLAPGYRAPMPHPTVGGPA</sequence>